<keyword evidence="7 11" id="KW-1133">Transmembrane helix</keyword>
<dbReference type="Gene3D" id="3.90.190.10">
    <property type="entry name" value="Protein tyrosine phosphatase superfamily"/>
    <property type="match status" value="1"/>
</dbReference>
<dbReference type="GO" id="GO:0016020">
    <property type="term" value="C:membrane"/>
    <property type="evidence" value="ECO:0007669"/>
    <property type="project" value="UniProtKB-SubCell"/>
</dbReference>
<feature type="domain" description="Fibronectin type-III" evidence="15">
    <location>
        <begin position="137"/>
        <end position="218"/>
    </location>
</feature>
<feature type="domain" description="Fibronectin type-III" evidence="15">
    <location>
        <begin position="983"/>
        <end position="1065"/>
    </location>
</feature>
<dbReference type="InterPro" id="IPR036116">
    <property type="entry name" value="FN3_sf"/>
</dbReference>
<sequence length="2611" mass="293411">MARLSFKTVCKGTALLFFVILLGLNAETTIAPATTSSPSAELQTSASQKPDVIRDLLVSEITTSSVFLKWEESTGYRSFFKIQWTDDKTNATTNTSSYLITGLTSGVNYTFCITAVAADQSTESESVCISAWTKPDMINNLKVTEITTSSVFLTWDERFGNISFFKLNWTDEKTSNHVTTNNTWYNITDLTAGVNYTFIITAVAADKSTEGYLHYGPDVIKDLLVSEITTSSVFLKWEESTGYRSFFKIQWTDDKTNATTNTSSYLITGLTSGVNYTFCITAVAADQSTESESVCISAWTKPDIIMNLTADDITSSSVLLNWIKPYGQSSRYRVEYENKNVSTENTSIKLNDLIPGAQYTFRVFAVAADHVTEGRANQISLYTKPALIRDLLVSEITTSSVFLKWEESTGYRSFFKIQWTDDKTNATTNTSSYLITGLTSGVNYTFCITAVAADQSTESESVCISAWTKPDIIMNLTADDITASSVLLNWTKPYGQSSHYRVEYENKNVFTENTSIKINDLIPGAQYTFRVFAVAADHVTEGRANKISLYTKPNVIKNLRVSEITTSSVFLTWDEPAGNRSFFKLNWTDQKFDLIRNAIATTNTFYNITGLTSGVNYTLIITAVAADKSTEGGSVATSNYTKPDIIMILTADDITASSVLLNWTKPYGQSSRYHVEYENSNLTTENTSIKIDHLIPGAQYTFKVFAVAADHVTEGRANQMSLHTKPDIIMNLTADDITASSVLLNWTKPYGQSSCYRVEYENNNVTTENTSIKIDHLTPGAQYTFRVFAVAADHVTEGRANQISLHTKPALIRDLLVSEITTSCVFLTWEEPTGSRSFFKIQWTDDKTTATTNTSSYLITGLTSGVSYTFCITAVAADQSTESESVCISAWTKPDMIKNLKVTEITTSSVFLTWDEPFGNISFLKLNWTDEKTSNHVTTNNTWYNITDLTAGVNYTFIITAVAADKSTEGEAVVTSKYTKPDIIMNLTADDITASSVLLNWTKPYGQSSRYRVEYENNNATTENTSIKIYHLTPGAQYTFRVFAVAADHVTKGRDNQISLYTKPDMIKNLKVTEITTSSVFLTWDEPFGNISFLKLNWTDEKTSNHVTTNNTWYNITDLTAGVNYTFIITAVATDKSTEGESVVTSKYTKPDIIMNLTADDITASSVLLNWTKPYGQSSCYHVEYENNNVTTENTSIKIDHLTPGAKYTFRVFAVATDHVTKGRANNISLYTKPDVIKNLRVSEIRTSSVFLTWDEPFGNRSFFKLNWTDQKFDLIRNAIETTNTSSYLISGLTSGVNYTFCITAVAADKSTESESVCISAWTKPDMIKNLKVTEITTSSVFLTWDEPFGNRSLFKLNWTDEKTSNHVTTNKTWYNITDLTAGVNYTFIITAVAADKSTEGESVVTSKYTKPDIIMNLTSDHITSSSVLLNWTKPYGQSSCYRVEYENNNVTTENTSIKIDHLTPGAKYTFRVFAVAADHVTEGRGNQISLYTKPDVIKNLKVTKITTSSVFLTWDEPFGNRSLFKLNWTDEKTSNHVTTNNTWYNITDLTAGVNYTFIITAVAADKSTEGESVVTSKYTKPDIIMNLTADDITASSVLLNWIKPYGQSSCYRVEYENNNATTENTSIKIDHLTPGAQYKFRVFAVATDHVTEGRANQISLYTKPNVIKNLRVSEITTSSVFLTWDEPFGNRSFFKIQWTGDQINGYSATINTYYNITRLTAGVNYTLCITALTAHNVDESEPFCICKYTEPDVIKYLRVSEITTSSVFLTWDEPAGNRSFFKLNWTDEKTSNHVTTNNTWYNITDLTAGVNYTFIITAVAADKSTEGESVVTSKYTKPDIIMNLTADDITASSVLLNWIKPYGQSSCYRVEYENNNATTENTSIKIDHLTPGAQYKFRVFAVATDHVTEGRANQISLYTKPNVIKNLRVSEITTSSVFLTWDEPFGNRSFFKIQWTGDQINGYSATINTYYNITRLTAGVNYTLCITALTAHNVDESEPFCICKYTEPDVIKYLRVSEITTSSVFLTWDEPAGNRSFFKLNWTDEKTSNHVTTNNTWYNITDLTAGVNYTFIITAVAADKSTEGEAVVTSKHTKPDIIMNLTADDITASSVLLNWTKPYGQSSCYHVEYENNNVTTENTSIKIDHLTPGAQYTFRVFAVAADHVTEGRANQISLYTKPDVIRNLRVSEITTTSVFLTWDEPAGNIYFFKLQWTDEKTSATTNTSSYLISGLTAGVSYTFCITAVAADRSTEGETFCISQYTKLDIWLIVGVALAAICFLFIIILILFFYSRRKAKEQYPDIPLHIFSNTAMRIVDYEEQFKRKQADGFAEEFEKLKAIGMAQSKNAAQAIENKEKNRDGSVLPYDASRVKLSKCGSPFDDYINASYVPGYKSREEFIAAQCPLPTTVDEFWRMIWEKNVYTIVMLNKRNEKVMKCEKYWPSGTYNYHNISVTTTSETDLESWIIRDFRIKNVKTEETRNICQFHFTAWPDHEIPASTEVLIDFRCLVRKHMDQYSRHSPAVVHCSSGMATGVFIAIDHLIFQIERDSMVDVYGIVTDMQMHRPLMIQTEAHYSYLHQCAYDIIRSRTGTNMDLIYQNTEAPQIYEKIQHI</sequence>
<evidence type="ECO:0000259" key="14">
    <source>
        <dbReference type="PROSITE" id="PS50056"/>
    </source>
</evidence>
<evidence type="ECO:0000256" key="8">
    <source>
        <dbReference type="ARBA" id="ARBA00023136"/>
    </source>
</evidence>
<dbReference type="Gene3D" id="2.60.40.10">
    <property type="entry name" value="Immunoglobulins"/>
    <property type="match status" value="26"/>
</dbReference>
<feature type="domain" description="Fibronectin type-III" evidence="15">
    <location>
        <begin position="219"/>
        <end position="303"/>
    </location>
</feature>
<feature type="domain" description="Fibronectin type-III" evidence="15">
    <location>
        <begin position="304"/>
        <end position="386"/>
    </location>
</feature>
<feature type="domain" description="Fibronectin type-III" evidence="15">
    <location>
        <begin position="1584"/>
        <end position="1666"/>
    </location>
</feature>
<dbReference type="PROSITE" id="PS50056">
    <property type="entry name" value="TYR_PHOSPHATASE_2"/>
    <property type="match status" value="1"/>
</dbReference>
<dbReference type="KEGG" id="caua:113067096"/>
<dbReference type="InterPro" id="IPR029021">
    <property type="entry name" value="Prot-tyrosine_phosphatase-like"/>
</dbReference>
<evidence type="ECO:0000256" key="12">
    <source>
        <dbReference type="SAM" id="SignalP"/>
    </source>
</evidence>
<keyword evidence="9" id="KW-0325">Glycoprotein</keyword>
<dbReference type="SUPFAM" id="SSF52799">
    <property type="entry name" value="(Phosphotyrosine protein) phosphatases II"/>
    <property type="match status" value="1"/>
</dbReference>
<evidence type="ECO:0000256" key="6">
    <source>
        <dbReference type="ARBA" id="ARBA00022912"/>
    </source>
</evidence>
<feature type="domain" description="Fibronectin type-III" evidence="15">
    <location>
        <begin position="1236"/>
        <end position="1326"/>
    </location>
</feature>
<evidence type="ECO:0000259" key="15">
    <source>
        <dbReference type="PROSITE" id="PS50853"/>
    </source>
</evidence>
<dbReference type="PANTHER" id="PTHR46957">
    <property type="entry name" value="CYTOKINE RECEPTOR"/>
    <property type="match status" value="1"/>
</dbReference>
<keyword evidence="5" id="KW-0378">Hydrolase</keyword>
<feature type="domain" description="Fibronectin type-III" evidence="15">
    <location>
        <begin position="2098"/>
        <end position="2180"/>
    </location>
</feature>
<dbReference type="PROSITE" id="PS50055">
    <property type="entry name" value="TYR_PHOSPHATASE_PTP"/>
    <property type="match status" value="1"/>
</dbReference>
<dbReference type="InterPro" id="IPR013783">
    <property type="entry name" value="Ig-like_fold"/>
</dbReference>
<evidence type="ECO:0000256" key="4">
    <source>
        <dbReference type="ARBA" id="ARBA00022729"/>
    </source>
</evidence>
<feature type="domain" description="Fibronectin type-III" evidence="15">
    <location>
        <begin position="645"/>
        <end position="727"/>
    </location>
</feature>
<dbReference type="SUPFAM" id="SSF49265">
    <property type="entry name" value="Fibronectin type III"/>
    <property type="match status" value="14"/>
</dbReference>
<dbReference type="GO" id="GO:0004725">
    <property type="term" value="F:protein tyrosine phosphatase activity"/>
    <property type="evidence" value="ECO:0007669"/>
    <property type="project" value="UniProtKB-EC"/>
</dbReference>
<evidence type="ECO:0000256" key="10">
    <source>
        <dbReference type="ARBA" id="ARBA00051722"/>
    </source>
</evidence>
<evidence type="ECO:0000256" key="1">
    <source>
        <dbReference type="ARBA" id="ARBA00004479"/>
    </source>
</evidence>
<dbReference type="InterPro" id="IPR000242">
    <property type="entry name" value="PTP_cat"/>
</dbReference>
<evidence type="ECO:0000256" key="9">
    <source>
        <dbReference type="ARBA" id="ARBA00023180"/>
    </source>
</evidence>
<dbReference type="GeneID" id="113067096"/>
<dbReference type="InterPro" id="IPR050713">
    <property type="entry name" value="RTP_Phos/Ushers"/>
</dbReference>
<dbReference type="InterPro" id="IPR003595">
    <property type="entry name" value="Tyr_Pase_cat"/>
</dbReference>
<feature type="domain" description="Fibronectin type-III" evidence="15">
    <location>
        <begin position="728"/>
        <end position="810"/>
    </location>
</feature>
<evidence type="ECO:0000256" key="2">
    <source>
        <dbReference type="ARBA" id="ARBA00013064"/>
    </source>
</evidence>
<feature type="domain" description="Fibronectin type-III" evidence="15">
    <location>
        <begin position="52"/>
        <end position="136"/>
    </location>
</feature>
<feature type="domain" description="Fibronectin type-III" evidence="15">
    <location>
        <begin position="1327"/>
        <end position="1413"/>
    </location>
</feature>
<feature type="domain" description="Fibronectin type-III" evidence="15">
    <location>
        <begin position="1924"/>
        <end position="2010"/>
    </location>
</feature>
<keyword evidence="4 12" id="KW-0732">Signal</keyword>
<dbReference type="SMART" id="SM00194">
    <property type="entry name" value="PTPc"/>
    <property type="match status" value="1"/>
</dbReference>
<feature type="domain" description="Tyrosine specific protein phosphatases" evidence="14">
    <location>
        <begin position="2502"/>
        <end position="2574"/>
    </location>
</feature>
<dbReference type="SMART" id="SM00060">
    <property type="entry name" value="FN3"/>
    <property type="match status" value="26"/>
</dbReference>
<evidence type="ECO:0000259" key="13">
    <source>
        <dbReference type="PROSITE" id="PS50055"/>
    </source>
</evidence>
<feature type="domain" description="Fibronectin type-III" evidence="15">
    <location>
        <begin position="472"/>
        <end position="554"/>
    </location>
</feature>
<feature type="domain" description="Fibronectin type-III" evidence="15">
    <location>
        <begin position="896"/>
        <end position="982"/>
    </location>
</feature>
<feature type="domain" description="Fibronectin type-III" evidence="15">
    <location>
        <begin position="387"/>
        <end position="471"/>
    </location>
</feature>
<dbReference type="InterPro" id="IPR003961">
    <property type="entry name" value="FN3_dom"/>
</dbReference>
<dbReference type="FunFam" id="3.90.190.10:FF:000009">
    <property type="entry name" value="Receptor-type tyrosine-protein phosphatase beta"/>
    <property type="match status" value="1"/>
</dbReference>
<name>A0A6P6MEN2_CARAU</name>
<feature type="domain" description="Tyrosine-protein phosphatase" evidence="13">
    <location>
        <begin position="2329"/>
        <end position="2583"/>
    </location>
</feature>
<evidence type="ECO:0000256" key="3">
    <source>
        <dbReference type="ARBA" id="ARBA00022692"/>
    </source>
</evidence>
<reference evidence="17" key="1">
    <citation type="submission" date="2025-08" db="UniProtKB">
        <authorList>
            <consortium name="RefSeq"/>
        </authorList>
    </citation>
    <scope>IDENTIFICATION</scope>
    <source>
        <strain evidence="17">Wakin</strain>
        <tissue evidence="17">Muscle</tissue>
    </source>
</reference>
<dbReference type="PRINTS" id="PR00700">
    <property type="entry name" value="PRTYPHPHTASE"/>
</dbReference>
<comment type="subcellular location">
    <subcellularLocation>
        <location evidence="1">Membrane</location>
        <topology evidence="1">Single-pass type I membrane protein</topology>
    </subcellularLocation>
</comment>
<comment type="catalytic activity">
    <reaction evidence="10">
        <text>O-phospho-L-tyrosyl-[protein] + H2O = L-tyrosyl-[protein] + phosphate</text>
        <dbReference type="Rhea" id="RHEA:10684"/>
        <dbReference type="Rhea" id="RHEA-COMP:10136"/>
        <dbReference type="Rhea" id="RHEA-COMP:20101"/>
        <dbReference type="ChEBI" id="CHEBI:15377"/>
        <dbReference type="ChEBI" id="CHEBI:43474"/>
        <dbReference type="ChEBI" id="CHEBI:46858"/>
        <dbReference type="ChEBI" id="CHEBI:61978"/>
        <dbReference type="EC" id="3.1.3.48"/>
    </reaction>
</comment>
<feature type="domain" description="Fibronectin type-III" evidence="15">
    <location>
        <begin position="1066"/>
        <end position="1152"/>
    </location>
</feature>
<feature type="domain" description="Fibronectin type-III" evidence="15">
    <location>
        <begin position="1497"/>
        <end position="1583"/>
    </location>
</feature>
<feature type="domain" description="Fibronectin type-III" evidence="15">
    <location>
        <begin position="2011"/>
        <end position="2097"/>
    </location>
</feature>
<dbReference type="SMART" id="SM00404">
    <property type="entry name" value="PTPc_motif"/>
    <property type="match status" value="1"/>
</dbReference>
<dbReference type="CDD" id="cd00063">
    <property type="entry name" value="FN3"/>
    <property type="match status" value="26"/>
</dbReference>
<feature type="domain" description="Fibronectin type-III" evidence="15">
    <location>
        <begin position="1153"/>
        <end position="1235"/>
    </location>
</feature>
<dbReference type="PANTHER" id="PTHR46957:SF10">
    <property type="entry name" value="PROTEIN TYROSINE PHOSPHATASE, RECEPTOR TYPE, H"/>
    <property type="match status" value="1"/>
</dbReference>
<proteinExistence type="predicted"/>
<feature type="domain" description="Fibronectin type-III" evidence="15">
    <location>
        <begin position="1841"/>
        <end position="1923"/>
    </location>
</feature>
<feature type="signal peptide" evidence="12">
    <location>
        <begin position="1"/>
        <end position="26"/>
    </location>
</feature>
<dbReference type="Pfam" id="PF00041">
    <property type="entry name" value="fn3"/>
    <property type="match status" value="26"/>
</dbReference>
<dbReference type="Pfam" id="PF00102">
    <property type="entry name" value="Y_phosphatase"/>
    <property type="match status" value="1"/>
</dbReference>
<gene>
    <name evidence="17" type="primary">LOC113067096</name>
</gene>
<evidence type="ECO:0000313" key="17">
    <source>
        <dbReference type="RefSeq" id="XP_026095135.1"/>
    </source>
</evidence>
<dbReference type="PROSITE" id="PS50853">
    <property type="entry name" value="FN3"/>
    <property type="match status" value="26"/>
</dbReference>
<feature type="domain" description="Fibronectin type-III" evidence="15">
    <location>
        <begin position="2181"/>
        <end position="2265"/>
    </location>
</feature>
<feature type="domain" description="Fibronectin type-III" evidence="15">
    <location>
        <begin position="1754"/>
        <end position="1840"/>
    </location>
</feature>
<feature type="chain" id="PRO_5028439575" description="protein-tyrosine-phosphatase" evidence="12">
    <location>
        <begin position="27"/>
        <end position="2611"/>
    </location>
</feature>
<feature type="domain" description="Fibronectin type-III" evidence="15">
    <location>
        <begin position="1667"/>
        <end position="1753"/>
    </location>
</feature>
<dbReference type="Proteomes" id="UP000515129">
    <property type="component" value="Chromosome 50"/>
</dbReference>
<dbReference type="OrthoDB" id="10253954at2759"/>
<evidence type="ECO:0000256" key="5">
    <source>
        <dbReference type="ARBA" id="ARBA00022801"/>
    </source>
</evidence>
<feature type="domain" description="Fibronectin type-III" evidence="15">
    <location>
        <begin position="555"/>
        <end position="644"/>
    </location>
</feature>
<dbReference type="RefSeq" id="XP_026095135.1">
    <property type="nucleotide sequence ID" value="XM_026239350.1"/>
</dbReference>
<feature type="domain" description="Fibronectin type-III" evidence="15">
    <location>
        <begin position="811"/>
        <end position="895"/>
    </location>
</feature>
<evidence type="ECO:0000256" key="11">
    <source>
        <dbReference type="SAM" id="Phobius"/>
    </source>
</evidence>
<keyword evidence="6" id="KW-0904">Protein phosphatase</keyword>
<dbReference type="EC" id="3.1.3.48" evidence="2"/>
<organism evidence="16 17">
    <name type="scientific">Carassius auratus</name>
    <name type="common">Goldfish</name>
    <dbReference type="NCBI Taxonomy" id="7957"/>
    <lineage>
        <taxon>Eukaryota</taxon>
        <taxon>Metazoa</taxon>
        <taxon>Chordata</taxon>
        <taxon>Craniata</taxon>
        <taxon>Vertebrata</taxon>
        <taxon>Euteleostomi</taxon>
        <taxon>Actinopterygii</taxon>
        <taxon>Neopterygii</taxon>
        <taxon>Teleostei</taxon>
        <taxon>Ostariophysi</taxon>
        <taxon>Cypriniformes</taxon>
        <taxon>Cyprinidae</taxon>
        <taxon>Cyprininae</taxon>
        <taxon>Carassius</taxon>
    </lineage>
</organism>
<keyword evidence="8 11" id="KW-0472">Membrane</keyword>
<feature type="transmembrane region" description="Helical" evidence="11">
    <location>
        <begin position="2266"/>
        <end position="2290"/>
    </location>
</feature>
<feature type="domain" description="Fibronectin type-III" evidence="15">
    <location>
        <begin position="1414"/>
        <end position="1496"/>
    </location>
</feature>
<protein>
    <recommendedName>
        <fullName evidence="2">protein-tyrosine-phosphatase</fullName>
        <ecNumber evidence="2">3.1.3.48</ecNumber>
    </recommendedName>
</protein>
<accession>A0A6P6MEN2</accession>
<evidence type="ECO:0000313" key="16">
    <source>
        <dbReference type="Proteomes" id="UP000515129"/>
    </source>
</evidence>
<keyword evidence="3 11" id="KW-0812">Transmembrane</keyword>
<evidence type="ECO:0000256" key="7">
    <source>
        <dbReference type="ARBA" id="ARBA00022989"/>
    </source>
</evidence>
<keyword evidence="16" id="KW-1185">Reference proteome</keyword>
<dbReference type="InterPro" id="IPR000387">
    <property type="entry name" value="Tyr_Pase_dom"/>
</dbReference>